<dbReference type="PANTHER" id="PTHR13568">
    <property type="entry name" value="FAM11A, B PROTEIN"/>
    <property type="match status" value="1"/>
</dbReference>
<dbReference type="STRING" id="32264.T1KVW2"/>
<dbReference type="OrthoDB" id="72976at2759"/>
<sequence>MNLQELLQEFNPSNFVVYTCLLLFSILFAFRLDGTITISYWLVFMPLWIWKCLVILGAVIGSLVWIKNPEYRLSESSYIHFKSMLISLSLQLLLLMFELLVCDKLESGRHMWILAFIPLIFISLLSTAICIWAFKNDRAFELEVFCAVNVLQFVFIALRLDRFINWSWVVVFVPFWIVMCLAIIAVLYALIFAAILLRTPEVAIEQRKASIHSAISYSLVVIPLLIFLVLLSNKLDTTSDYAFPPLRPTLLHAPIIDHIRPSYFTICIPLYFAFLILICLSFNSKGNNQWWFGMRKDFCSFLLSVCPCLREYGNISFNKQNNSLSSPHGSQSAIESDQVSAGNPATGSSEKSRFKMNHKKIMMPIMTLESPD</sequence>
<protein>
    <recommendedName>
        <fullName evidence="5">Transmembrane protein 185A</fullName>
    </recommendedName>
</protein>
<keyword evidence="4" id="KW-1185">Reference proteome</keyword>
<dbReference type="OMA" id="HEFGKHD"/>
<keyword evidence="2" id="KW-0472">Membrane</keyword>
<keyword evidence="2" id="KW-0812">Transmembrane</keyword>
<dbReference type="EnsemblMetazoa" id="tetur23g02060.1">
    <property type="protein sequence ID" value="tetur23g02060.1"/>
    <property type="gene ID" value="tetur23g02060"/>
</dbReference>
<feature type="transmembrane region" description="Helical" evidence="2">
    <location>
        <begin position="166"/>
        <end position="197"/>
    </location>
</feature>
<feature type="transmembrane region" description="Helical" evidence="2">
    <location>
        <begin position="141"/>
        <end position="160"/>
    </location>
</feature>
<evidence type="ECO:0000256" key="2">
    <source>
        <dbReference type="SAM" id="Phobius"/>
    </source>
</evidence>
<feature type="transmembrane region" description="Helical" evidence="2">
    <location>
        <begin position="78"/>
        <end position="100"/>
    </location>
</feature>
<evidence type="ECO:0000313" key="3">
    <source>
        <dbReference type="EnsemblMetazoa" id="tetur23g02060.1"/>
    </source>
</evidence>
<dbReference type="Pfam" id="PF10269">
    <property type="entry name" value="Tmemb_185A"/>
    <property type="match status" value="1"/>
</dbReference>
<organism evidence="3 4">
    <name type="scientific">Tetranychus urticae</name>
    <name type="common">Two-spotted spider mite</name>
    <dbReference type="NCBI Taxonomy" id="32264"/>
    <lineage>
        <taxon>Eukaryota</taxon>
        <taxon>Metazoa</taxon>
        <taxon>Ecdysozoa</taxon>
        <taxon>Arthropoda</taxon>
        <taxon>Chelicerata</taxon>
        <taxon>Arachnida</taxon>
        <taxon>Acari</taxon>
        <taxon>Acariformes</taxon>
        <taxon>Trombidiformes</taxon>
        <taxon>Prostigmata</taxon>
        <taxon>Eleutherengona</taxon>
        <taxon>Raphignathae</taxon>
        <taxon>Tetranychoidea</taxon>
        <taxon>Tetranychidae</taxon>
        <taxon>Tetranychus</taxon>
    </lineage>
</organism>
<accession>T1KVW2</accession>
<evidence type="ECO:0000313" key="4">
    <source>
        <dbReference type="Proteomes" id="UP000015104"/>
    </source>
</evidence>
<keyword evidence="2" id="KW-1133">Transmembrane helix</keyword>
<feature type="transmembrane region" description="Helical" evidence="2">
    <location>
        <begin position="209"/>
        <end position="231"/>
    </location>
</feature>
<feature type="transmembrane region" description="Helical" evidence="2">
    <location>
        <begin position="112"/>
        <end position="134"/>
    </location>
</feature>
<feature type="compositionally biased region" description="Polar residues" evidence="1">
    <location>
        <begin position="323"/>
        <end position="349"/>
    </location>
</feature>
<dbReference type="eggNOG" id="KOG3879">
    <property type="taxonomic scope" value="Eukaryota"/>
</dbReference>
<dbReference type="PANTHER" id="PTHR13568:SF6">
    <property type="entry name" value="TRANSMEMBRANE PROTEIN 185A"/>
    <property type="match status" value="1"/>
</dbReference>
<feature type="transmembrane region" description="Helical" evidence="2">
    <location>
        <begin position="263"/>
        <end position="282"/>
    </location>
</feature>
<dbReference type="EMBL" id="CAEY01000615">
    <property type="status" value="NOT_ANNOTATED_CDS"/>
    <property type="molecule type" value="Genomic_DNA"/>
</dbReference>
<reference evidence="3" key="2">
    <citation type="submission" date="2015-06" db="UniProtKB">
        <authorList>
            <consortium name="EnsemblMetazoa"/>
        </authorList>
    </citation>
    <scope>IDENTIFICATION</scope>
</reference>
<feature type="transmembrane region" description="Helical" evidence="2">
    <location>
        <begin position="12"/>
        <end position="32"/>
    </location>
</feature>
<feature type="transmembrane region" description="Helical" evidence="2">
    <location>
        <begin position="38"/>
        <end position="66"/>
    </location>
</feature>
<name>T1KVW2_TETUR</name>
<dbReference type="InterPro" id="IPR019396">
    <property type="entry name" value="TM_Fragile-X-F-assoc"/>
</dbReference>
<dbReference type="AlphaFoldDB" id="T1KVW2"/>
<reference evidence="4" key="1">
    <citation type="submission" date="2011-08" db="EMBL/GenBank/DDBJ databases">
        <authorList>
            <person name="Rombauts S."/>
        </authorList>
    </citation>
    <scope>NUCLEOTIDE SEQUENCE</scope>
    <source>
        <strain evidence="4">London</strain>
    </source>
</reference>
<evidence type="ECO:0008006" key="5">
    <source>
        <dbReference type="Google" id="ProtNLM"/>
    </source>
</evidence>
<evidence type="ECO:0000256" key="1">
    <source>
        <dbReference type="SAM" id="MobiDB-lite"/>
    </source>
</evidence>
<proteinExistence type="predicted"/>
<dbReference type="KEGG" id="tut:107367705"/>
<dbReference type="HOGENOM" id="CLU_053027_0_0_1"/>
<gene>
    <name evidence="3" type="primary">107367705</name>
</gene>
<dbReference type="Proteomes" id="UP000015104">
    <property type="component" value="Unassembled WGS sequence"/>
</dbReference>
<feature type="region of interest" description="Disordered" evidence="1">
    <location>
        <begin position="323"/>
        <end position="352"/>
    </location>
</feature>